<keyword evidence="7" id="KW-0479">Metal-binding</keyword>
<dbReference type="CDD" id="cd07718">
    <property type="entry name" value="RNaseZ_ELAC1_ELAC2-C-term-like_MBL-fold"/>
    <property type="match status" value="1"/>
</dbReference>
<dbReference type="Proteomes" id="UP000012174">
    <property type="component" value="Unassembled WGS sequence"/>
</dbReference>
<dbReference type="InterPro" id="IPR036866">
    <property type="entry name" value="RibonucZ/Hydroxyglut_hydro"/>
</dbReference>
<evidence type="ECO:0000256" key="3">
    <source>
        <dbReference type="ARBA" id="ARBA00007823"/>
    </source>
</evidence>
<evidence type="ECO:0000259" key="12">
    <source>
        <dbReference type="SMART" id="SM00849"/>
    </source>
</evidence>
<dbReference type="KEGG" id="ela:UCREL1_6882"/>
<feature type="domain" description="Metallo-beta-lactamase" evidence="12">
    <location>
        <begin position="564"/>
        <end position="772"/>
    </location>
</feature>
<dbReference type="Pfam" id="PF12706">
    <property type="entry name" value="Lactamase_B_2"/>
    <property type="match status" value="1"/>
</dbReference>
<dbReference type="STRING" id="1287681.M7SNY6"/>
<comment type="catalytic activity">
    <reaction evidence="1">
        <text>Endonucleolytic cleavage of RNA, removing extra 3' nucleotides from tRNA precursor, generating 3' termini of tRNAs. A 3'-hydroxy group is left at the tRNA terminus and a 5'-phosphoryl group is left at the trailer molecule.</text>
        <dbReference type="EC" id="3.1.26.11"/>
    </reaction>
</comment>
<evidence type="ECO:0000256" key="2">
    <source>
        <dbReference type="ARBA" id="ARBA00001947"/>
    </source>
</evidence>
<dbReference type="SUPFAM" id="SSF56281">
    <property type="entry name" value="Metallo-hydrolase/oxidoreductase"/>
    <property type="match status" value="2"/>
</dbReference>
<proteinExistence type="inferred from homology"/>
<dbReference type="eggNOG" id="KOG2121">
    <property type="taxonomic scope" value="Eukaryota"/>
</dbReference>
<dbReference type="Gene3D" id="3.60.15.10">
    <property type="entry name" value="Ribonuclease Z/Hydroxyacylglutathione hydrolase-like"/>
    <property type="match status" value="2"/>
</dbReference>
<dbReference type="PANTHER" id="PTHR12553:SF49">
    <property type="entry name" value="ZINC PHOSPHODIESTERASE ELAC PROTEIN 2"/>
    <property type="match status" value="1"/>
</dbReference>
<dbReference type="GO" id="GO:0005739">
    <property type="term" value="C:mitochondrion"/>
    <property type="evidence" value="ECO:0007669"/>
    <property type="project" value="TreeGrafter"/>
</dbReference>
<evidence type="ECO:0000256" key="6">
    <source>
        <dbReference type="ARBA" id="ARBA00022722"/>
    </source>
</evidence>
<reference evidence="14" key="1">
    <citation type="journal article" date="2013" name="Genome Announc.">
        <title>Draft genome sequence of the grapevine dieback fungus Eutypa lata UCR-EL1.</title>
        <authorList>
            <person name="Blanco-Ulate B."/>
            <person name="Rolshausen P.E."/>
            <person name="Cantu D."/>
        </authorList>
    </citation>
    <scope>NUCLEOTIDE SEQUENCE [LARGE SCALE GENOMIC DNA]</scope>
    <source>
        <strain evidence="14">UCR-EL1</strain>
    </source>
</reference>
<keyword evidence="5" id="KW-0819">tRNA processing</keyword>
<evidence type="ECO:0000256" key="11">
    <source>
        <dbReference type="SAM" id="MobiDB-lite"/>
    </source>
</evidence>
<gene>
    <name evidence="13" type="ORF">UCREL1_6882</name>
</gene>
<comment type="cofactor">
    <cofactor evidence="2">
        <name>Zn(2+)</name>
        <dbReference type="ChEBI" id="CHEBI:29105"/>
    </cofactor>
</comment>
<comment type="similarity">
    <text evidence="3">Belongs to the RNase Z family.</text>
</comment>
<keyword evidence="14" id="KW-1185">Reference proteome</keyword>
<dbReference type="GO" id="GO:1990180">
    <property type="term" value="P:mitochondrial tRNA 3'-end processing"/>
    <property type="evidence" value="ECO:0007669"/>
    <property type="project" value="TreeGrafter"/>
</dbReference>
<dbReference type="InterPro" id="IPR047151">
    <property type="entry name" value="RNZ2-like"/>
</dbReference>
<dbReference type="GO" id="GO:0042781">
    <property type="term" value="F:3'-tRNA processing endoribonuclease activity"/>
    <property type="evidence" value="ECO:0007669"/>
    <property type="project" value="UniProtKB-EC"/>
</dbReference>
<feature type="compositionally biased region" description="Basic and acidic residues" evidence="11">
    <location>
        <begin position="185"/>
        <end position="203"/>
    </location>
</feature>
<keyword evidence="10" id="KW-0862">Zinc</keyword>
<evidence type="ECO:0000256" key="1">
    <source>
        <dbReference type="ARBA" id="ARBA00000402"/>
    </source>
</evidence>
<feature type="region of interest" description="Disordered" evidence="11">
    <location>
        <begin position="181"/>
        <end position="210"/>
    </location>
</feature>
<sequence>MLNWVQVISTPTADTSGTSILLHFDNQRYVFGGISEGTQRAMSQRKIGLNKVEDIFMTGVVNWHNAGGLLGIILTLADITATAAAAANEDQEGQNAEKKNNSKKGRSGLGSDGVMSRLNIHGGRNLSHLLATCRRFVFRRGFPLKPHEIRHDPRLGAQKSNEPDFKDANINVWYMPVESSNIRPDSSRKRSHEEFAETTDDHSGQNIQSSSTLADEAEKLVETVVAHMFDSDWTMDALMETTLHKARLPAKLFVRNNKGHIQVYDGPLPGGNQSVPDIPVLVRQPWPGATIESLPRTTPSTQSMCYIVKGHDRRGKFNPKEAIKHSVAKPDYRLLTRGESVTGKDGTIVTPEMVLGDNVLGKGFAVVDLPDTSFVDALVNRAEWSNQEIMKEVHIIFWILGSGVSNDSRLQEFMTKTSSIRHIVTSADDCPDMLALESVATQAYKLHCIDPERFPLPIFSNTPATPSTPAYEIGRTGKTIQFAPQFLHQDDKIIPFADIQKLASSDLSKDARAEIQQLTDRARAKVADPEFQAKIEKVESDIPNRDAEVITLGTGSALPSKYRNVSATLLRVPGHGNYLFDCGENTLGQLRRVFGDELPAVLRDLKAVWISHLHADHHLGTAGVIRAWRDATFAFSEETAKSQLLVASHVHMLDWLREYADVEDYGYDRLVPYAFEHYDNAAARVARPPRPLTPLETRAFGGLGSIDACFVHHCHGALATVFTWPSTGLKVAYSGDCRPSDAFARIGRGATLLIHESTFDDELKGDAIAKRHSTMSEAIGVGRRMGARRIMLTHFSQRYQKVPVFEESFGEEQGQGQGQGRKKDEVVLVAFDYMRVRIGDFRKAQAFLPAVQKLFEDVGAQ</sequence>
<dbReference type="InterPro" id="IPR001279">
    <property type="entry name" value="Metallo-B-lactamas"/>
</dbReference>
<accession>M7SNY6</accession>
<dbReference type="SMART" id="SM00849">
    <property type="entry name" value="Lactamase_B"/>
    <property type="match status" value="1"/>
</dbReference>
<evidence type="ECO:0000256" key="8">
    <source>
        <dbReference type="ARBA" id="ARBA00022759"/>
    </source>
</evidence>
<keyword evidence="6" id="KW-0540">Nuclease</keyword>
<keyword evidence="8" id="KW-0255">Endonuclease</keyword>
<protein>
    <recommendedName>
        <fullName evidence="4">ribonuclease Z</fullName>
        <ecNumber evidence="4">3.1.26.11</ecNumber>
    </recommendedName>
</protein>
<dbReference type="GO" id="GO:0046872">
    <property type="term" value="F:metal ion binding"/>
    <property type="evidence" value="ECO:0007669"/>
    <property type="project" value="UniProtKB-KW"/>
</dbReference>
<dbReference type="OrthoDB" id="527344at2759"/>
<evidence type="ECO:0000313" key="14">
    <source>
        <dbReference type="Proteomes" id="UP000012174"/>
    </source>
</evidence>
<dbReference type="EMBL" id="KB706701">
    <property type="protein sequence ID" value="EMR66143.1"/>
    <property type="molecule type" value="Genomic_DNA"/>
</dbReference>
<evidence type="ECO:0000256" key="9">
    <source>
        <dbReference type="ARBA" id="ARBA00022801"/>
    </source>
</evidence>
<dbReference type="HOGENOM" id="CLU_006220_0_0_1"/>
<dbReference type="PANTHER" id="PTHR12553">
    <property type="entry name" value="ZINC PHOSPHODIESTERASE ELAC PROTEIN 2"/>
    <property type="match status" value="1"/>
</dbReference>
<feature type="region of interest" description="Disordered" evidence="11">
    <location>
        <begin position="86"/>
        <end position="110"/>
    </location>
</feature>
<keyword evidence="9" id="KW-0378">Hydrolase</keyword>
<dbReference type="AlphaFoldDB" id="M7SNY6"/>
<evidence type="ECO:0000256" key="5">
    <source>
        <dbReference type="ARBA" id="ARBA00022694"/>
    </source>
</evidence>
<evidence type="ECO:0000256" key="7">
    <source>
        <dbReference type="ARBA" id="ARBA00022723"/>
    </source>
</evidence>
<dbReference type="Pfam" id="PF13691">
    <property type="entry name" value="Lactamase_B_4"/>
    <property type="match status" value="1"/>
</dbReference>
<evidence type="ECO:0000313" key="13">
    <source>
        <dbReference type="EMBL" id="EMR66143.1"/>
    </source>
</evidence>
<dbReference type="OMA" id="MSHCKHT"/>
<organism evidence="13 14">
    <name type="scientific">Eutypa lata (strain UCR-EL1)</name>
    <name type="common">Grapevine dieback disease fungus</name>
    <name type="synonym">Eutypa armeniacae</name>
    <dbReference type="NCBI Taxonomy" id="1287681"/>
    <lineage>
        <taxon>Eukaryota</taxon>
        <taxon>Fungi</taxon>
        <taxon>Dikarya</taxon>
        <taxon>Ascomycota</taxon>
        <taxon>Pezizomycotina</taxon>
        <taxon>Sordariomycetes</taxon>
        <taxon>Xylariomycetidae</taxon>
        <taxon>Xylariales</taxon>
        <taxon>Diatrypaceae</taxon>
        <taxon>Eutypa</taxon>
    </lineage>
</organism>
<dbReference type="InterPro" id="IPR027794">
    <property type="entry name" value="tRNase_Z_dom"/>
</dbReference>
<evidence type="ECO:0000256" key="4">
    <source>
        <dbReference type="ARBA" id="ARBA00012477"/>
    </source>
</evidence>
<evidence type="ECO:0000256" key="10">
    <source>
        <dbReference type="ARBA" id="ARBA00022833"/>
    </source>
</evidence>
<dbReference type="EC" id="3.1.26.11" evidence="4"/>
<name>M7SNY6_EUTLA</name>